<evidence type="ECO:0000313" key="4">
    <source>
        <dbReference type="EMBL" id="KAG6588704.1"/>
    </source>
</evidence>
<reference evidence="4 5" key="1">
    <citation type="journal article" date="2021" name="Hortic Res">
        <title>The domestication of Cucurbita argyrosperma as revealed by the genome of its wild relative.</title>
        <authorList>
            <person name="Barrera-Redondo J."/>
            <person name="Sanchez-de la Vega G."/>
            <person name="Aguirre-Liguori J.A."/>
            <person name="Castellanos-Morales G."/>
            <person name="Gutierrez-Guerrero Y.T."/>
            <person name="Aguirre-Dugua X."/>
            <person name="Aguirre-Planter E."/>
            <person name="Tenaillon M.I."/>
            <person name="Lira-Saade R."/>
            <person name="Eguiarte L.E."/>
        </authorList>
    </citation>
    <scope>NUCLEOTIDE SEQUENCE [LARGE SCALE GENOMIC DNA]</scope>
    <source>
        <strain evidence="4">JBR-2021</strain>
    </source>
</reference>
<comment type="caution">
    <text evidence="4">The sequence shown here is derived from an EMBL/GenBank/DDBJ whole genome shotgun (WGS) entry which is preliminary data.</text>
</comment>
<evidence type="ECO:0000256" key="3">
    <source>
        <dbReference type="SAM" id="MobiDB-lite"/>
    </source>
</evidence>
<name>A0AAV6MXD8_9ROSI</name>
<feature type="region of interest" description="Disordered" evidence="3">
    <location>
        <begin position="61"/>
        <end position="94"/>
    </location>
</feature>
<evidence type="ECO:0000256" key="2">
    <source>
        <dbReference type="PROSITE-ProRule" id="PRU00708"/>
    </source>
</evidence>
<feature type="repeat" description="PPR" evidence="2">
    <location>
        <begin position="252"/>
        <end position="286"/>
    </location>
</feature>
<comment type="similarity">
    <text evidence="1">Belongs to the PPR family. P subfamily.</text>
</comment>
<feature type="repeat" description="PPR" evidence="2">
    <location>
        <begin position="322"/>
        <end position="356"/>
    </location>
</feature>
<feature type="compositionally biased region" description="Polar residues" evidence="3">
    <location>
        <begin position="63"/>
        <end position="75"/>
    </location>
</feature>
<feature type="repeat" description="PPR" evidence="2">
    <location>
        <begin position="287"/>
        <end position="321"/>
    </location>
</feature>
<keyword evidence="5" id="KW-1185">Reference proteome</keyword>
<gene>
    <name evidence="4" type="ORF">SDJN03_17269</name>
</gene>
<proteinExistence type="inferred from homology"/>
<evidence type="ECO:0000313" key="5">
    <source>
        <dbReference type="Proteomes" id="UP000685013"/>
    </source>
</evidence>
<dbReference type="InterPro" id="IPR002885">
    <property type="entry name" value="PPR_rpt"/>
</dbReference>
<protein>
    <submittedName>
        <fullName evidence="4">Pentatricopeptide repeat-containing protein</fullName>
    </submittedName>
</protein>
<dbReference type="PANTHER" id="PTHR46128:SF86">
    <property type="entry name" value="PENTACOTRIPEPTIDE-REPEAT REGION OF PRORP DOMAIN-CONTAINING PROTEIN"/>
    <property type="match status" value="1"/>
</dbReference>
<accession>A0AAV6MXD8</accession>
<feature type="repeat" description="PPR" evidence="2">
    <location>
        <begin position="177"/>
        <end position="211"/>
    </location>
</feature>
<feature type="repeat" description="PPR" evidence="2">
    <location>
        <begin position="357"/>
        <end position="391"/>
    </location>
</feature>
<feature type="non-terminal residue" evidence="4">
    <location>
        <position position="1"/>
    </location>
</feature>
<dbReference type="PROSITE" id="PS51375">
    <property type="entry name" value="PPR"/>
    <property type="match status" value="6"/>
</dbReference>
<dbReference type="AlphaFoldDB" id="A0AAV6MXD8"/>
<dbReference type="PANTHER" id="PTHR46128">
    <property type="entry name" value="MITOCHONDRIAL GROUP I INTRON SPLICING FACTOR CCM1"/>
    <property type="match status" value="1"/>
</dbReference>
<sequence length="524" mass="59351">MADKVVLPLLLPNPPPSKPLFPVFHDHPLQLTLSFPQPQLQPLSSPSSPIAPLLLGILHLHQDPSSPQTHNPKSISRTHTRKGQSRGKPWSHHRLSTKGKQILDSLLNPELDSSSFNKILLQLFEISPVELNFTPESVSFDILGIIKGLVFRNKNEGRASFAASLLHELRNNGVIIDIYAYTSLITAYASNGRYREAVMLFNKLEQEGYTPTLITYNIILNAYGKMVVAEGHCIKKQQRCLKKWKQLGLVLIKVTYNALLDVYGKSRRPKEAMEVLKEMESSRFAPSIVSYNSLISAYARDGLLDEAMELKRQMMEKGIEHDVFTYTTLLSGFEKTGKDDCAMRVFDEMRVAGCQPNICAFNVLIKLHGKRGNFVEMMKVFEETKVCEFAPNIVTWNTLLTVSGQNGMDCEVSRVFREMERAGFVAERDTFNTLISDFSRCGSFDQPWLREAFGSSRCKPNELTYCSLLHAYVNGKEIRRVSAHAEEIYASIIEPQAMLLKTLVLVYSKSDLLMETERAFFELR</sequence>
<dbReference type="InterPro" id="IPR050872">
    <property type="entry name" value="PPR_P_subfamily"/>
</dbReference>
<dbReference type="Pfam" id="PF13812">
    <property type="entry name" value="PPR_3"/>
    <property type="match status" value="4"/>
</dbReference>
<dbReference type="NCBIfam" id="TIGR00756">
    <property type="entry name" value="PPR"/>
    <property type="match status" value="5"/>
</dbReference>
<organism evidence="4 5">
    <name type="scientific">Cucurbita argyrosperma subsp. sororia</name>
    <dbReference type="NCBI Taxonomy" id="37648"/>
    <lineage>
        <taxon>Eukaryota</taxon>
        <taxon>Viridiplantae</taxon>
        <taxon>Streptophyta</taxon>
        <taxon>Embryophyta</taxon>
        <taxon>Tracheophyta</taxon>
        <taxon>Spermatophyta</taxon>
        <taxon>Magnoliopsida</taxon>
        <taxon>eudicotyledons</taxon>
        <taxon>Gunneridae</taxon>
        <taxon>Pentapetalae</taxon>
        <taxon>rosids</taxon>
        <taxon>fabids</taxon>
        <taxon>Cucurbitales</taxon>
        <taxon>Cucurbitaceae</taxon>
        <taxon>Cucurbiteae</taxon>
        <taxon>Cucurbita</taxon>
    </lineage>
</organism>
<dbReference type="EMBL" id="JAGKQH010000011">
    <property type="protein sequence ID" value="KAG6588704.1"/>
    <property type="molecule type" value="Genomic_DNA"/>
</dbReference>
<feature type="compositionally biased region" description="Basic residues" evidence="3">
    <location>
        <begin position="76"/>
        <end position="94"/>
    </location>
</feature>
<dbReference type="Proteomes" id="UP000685013">
    <property type="component" value="Chromosome 11"/>
</dbReference>
<evidence type="ECO:0000256" key="1">
    <source>
        <dbReference type="ARBA" id="ARBA00007626"/>
    </source>
</evidence>
<feature type="repeat" description="PPR" evidence="2">
    <location>
        <begin position="392"/>
        <end position="426"/>
    </location>
</feature>